<keyword evidence="1" id="KW-0812">Transmembrane</keyword>
<sequence>MQESSRKEKRILNLSSATIYLILLISEINFACGLFEFGGPAKQISHFNHHLEPQADKNILGENFNGQSLNAVMTQPSEAAFNLPYIEDQNLHNLPENFANQILENQFKQPQPIFQPLQRSIIEPEIHYPPQDQSFANEPIFQTPQHITNVNSAWAQETSPSEKSFHHNYRHQDLGGHFEQPHSGQDYQDRLLEHHNQPIFQAHQQKANMHSAWAQDTPNSEESFYHNYRYQDLGGNFDQLHSGQGYQDRLLEYHNQPVFQPHQQTTNMHSSWAQDTPHSEESVYHQYGHQNLNNHLDQHFLAKSYPNELSEHLSQPIFQPLQHMANAPSAWVQDTFLGKDTIIHSREYEAPKANLESPADQSLPNELLKHQIQSDFRSPQLIKSLPPSWAQTFVSDDQVPIDSKYLFESIKYKEYLRTPRCQKSQMTLSFPEKGIYSKLPLSQASNQAQVLKVDPPKDFPNLPNNFQLSSIDYNHNYIFPRVHKTSNKDLNQFPNPEIVSYKGFGKPTTEGTKKKIVNIRNKKKNLLNRLSTNHESVYNNLNLRKHLHKIVKLFKQENKDGNGERDIAHKSMDQGIQNPTTDHPVEKEQLKVTKNVENEINKHIKKTQGSDQLNIPSSAVKELSLEKNSEESTETSSISDILSKKRRYRKKISNKSNNLELEEKKGLNSSSKKIKAVDNITSMKEGPKIKYLTDI</sequence>
<dbReference type="AlphaFoldDB" id="A0AAV0BSV0"/>
<evidence type="ECO:0000313" key="3">
    <source>
        <dbReference type="Proteomes" id="UP001153365"/>
    </source>
</evidence>
<keyword evidence="1" id="KW-0472">Membrane</keyword>
<accession>A0AAV0BSV0</accession>
<evidence type="ECO:0000256" key="1">
    <source>
        <dbReference type="SAM" id="Phobius"/>
    </source>
</evidence>
<dbReference type="Proteomes" id="UP001153365">
    <property type="component" value="Unassembled WGS sequence"/>
</dbReference>
<reference evidence="2" key="1">
    <citation type="submission" date="2022-06" db="EMBL/GenBank/DDBJ databases">
        <authorList>
            <consortium name="SYNGENTA / RWTH Aachen University"/>
        </authorList>
    </citation>
    <scope>NUCLEOTIDE SEQUENCE</scope>
</reference>
<feature type="transmembrane region" description="Helical" evidence="1">
    <location>
        <begin position="12"/>
        <end position="37"/>
    </location>
</feature>
<dbReference type="EMBL" id="CALTRL010006063">
    <property type="protein sequence ID" value="CAH7689301.1"/>
    <property type="molecule type" value="Genomic_DNA"/>
</dbReference>
<proteinExistence type="predicted"/>
<gene>
    <name evidence="2" type="ORF">PPACK8108_LOCUS24351</name>
</gene>
<evidence type="ECO:0000313" key="2">
    <source>
        <dbReference type="EMBL" id="CAH7689301.1"/>
    </source>
</evidence>
<protein>
    <submittedName>
        <fullName evidence="2">Uncharacterized protein</fullName>
    </submittedName>
</protein>
<name>A0AAV0BSV0_PHAPC</name>
<organism evidence="2 3">
    <name type="scientific">Phakopsora pachyrhizi</name>
    <name type="common">Asian soybean rust disease fungus</name>
    <dbReference type="NCBI Taxonomy" id="170000"/>
    <lineage>
        <taxon>Eukaryota</taxon>
        <taxon>Fungi</taxon>
        <taxon>Dikarya</taxon>
        <taxon>Basidiomycota</taxon>
        <taxon>Pucciniomycotina</taxon>
        <taxon>Pucciniomycetes</taxon>
        <taxon>Pucciniales</taxon>
        <taxon>Phakopsoraceae</taxon>
        <taxon>Phakopsora</taxon>
    </lineage>
</organism>
<keyword evidence="3" id="KW-1185">Reference proteome</keyword>
<keyword evidence="1" id="KW-1133">Transmembrane helix</keyword>
<comment type="caution">
    <text evidence="2">The sequence shown here is derived from an EMBL/GenBank/DDBJ whole genome shotgun (WGS) entry which is preliminary data.</text>
</comment>